<evidence type="ECO:0000256" key="5">
    <source>
        <dbReference type="SAM" id="MobiDB-lite"/>
    </source>
</evidence>
<evidence type="ECO:0000256" key="2">
    <source>
        <dbReference type="ARBA" id="ARBA00022692"/>
    </source>
</evidence>
<comment type="subcellular location">
    <subcellularLocation>
        <location evidence="1">Membrane</location>
        <topology evidence="1">Single-pass membrane protein</topology>
    </subcellularLocation>
</comment>
<organism evidence="8 9">
    <name type="scientific">Nelumbo nucifera</name>
    <name type="common">Sacred lotus</name>
    <dbReference type="NCBI Taxonomy" id="4432"/>
    <lineage>
        <taxon>Eukaryota</taxon>
        <taxon>Viridiplantae</taxon>
        <taxon>Streptophyta</taxon>
        <taxon>Embryophyta</taxon>
        <taxon>Tracheophyta</taxon>
        <taxon>Spermatophyta</taxon>
        <taxon>Magnoliopsida</taxon>
        <taxon>Proteales</taxon>
        <taxon>Nelumbonaceae</taxon>
        <taxon>Nelumbo</taxon>
    </lineage>
</organism>
<evidence type="ECO:0000313" key="8">
    <source>
        <dbReference type="EMBL" id="DAD28927.1"/>
    </source>
</evidence>
<keyword evidence="4 6" id="KW-0472">Membrane</keyword>
<sequence length="269" mass="30201">MEDRNKPATGYPTGYNQAQPSYDPNGYPPAQSSYSATTTATGTGYPYAAPPPAVYYNPNPYSTPFYDQRRTAFLRRLISLMVVVFLIMAGITFIMWLIIRPHLPEFRLNSASVSSFNVNATQVTGDWNLDFTVRNPNKKMSVYYDHIESTFYYRGAQLSDTFVAPFSQGKKNETTMQVKFAAASQYVPESSAKALASDRSSGEVGFNVRIWAWVWFKCGGWRTRMHYLRVFCDNVKIGFSSNRGVGVLSGGPTNCKVYLSPSHGRAERE</sequence>
<evidence type="ECO:0000256" key="3">
    <source>
        <dbReference type="ARBA" id="ARBA00022989"/>
    </source>
</evidence>
<evidence type="ECO:0000259" key="7">
    <source>
        <dbReference type="Pfam" id="PF03168"/>
    </source>
</evidence>
<keyword evidence="3 6" id="KW-1133">Transmembrane helix</keyword>
<dbReference type="InterPro" id="IPR044839">
    <property type="entry name" value="NDR1-like"/>
</dbReference>
<comment type="caution">
    <text evidence="8">The sequence shown here is derived from an EMBL/GenBank/DDBJ whole genome shotgun (WGS) entry which is preliminary data.</text>
</comment>
<dbReference type="EMBL" id="DUZY01000002">
    <property type="protein sequence ID" value="DAD28927.1"/>
    <property type="molecule type" value="Genomic_DNA"/>
</dbReference>
<dbReference type="Proteomes" id="UP000607653">
    <property type="component" value="Unassembled WGS sequence"/>
</dbReference>
<protein>
    <recommendedName>
        <fullName evidence="7">Late embryogenesis abundant protein LEA-2 subgroup domain-containing protein</fullName>
    </recommendedName>
</protein>
<feature type="region of interest" description="Disordered" evidence="5">
    <location>
        <begin position="1"/>
        <end position="35"/>
    </location>
</feature>
<reference evidence="8 9" key="1">
    <citation type="journal article" date="2020" name="Mol. Biol. Evol.">
        <title>Distinct Expression and Methylation Patterns for Genes with Different Fates following a Single Whole-Genome Duplication in Flowering Plants.</title>
        <authorList>
            <person name="Shi T."/>
            <person name="Rahmani R.S."/>
            <person name="Gugger P.F."/>
            <person name="Wang M."/>
            <person name="Li H."/>
            <person name="Zhang Y."/>
            <person name="Li Z."/>
            <person name="Wang Q."/>
            <person name="Van de Peer Y."/>
            <person name="Marchal K."/>
            <person name="Chen J."/>
        </authorList>
    </citation>
    <scope>NUCLEOTIDE SEQUENCE [LARGE SCALE GENOMIC DNA]</scope>
    <source>
        <tissue evidence="8">Leaf</tissue>
    </source>
</reference>
<evidence type="ECO:0000313" key="9">
    <source>
        <dbReference type="Proteomes" id="UP000607653"/>
    </source>
</evidence>
<keyword evidence="2 6" id="KW-0812">Transmembrane</keyword>
<dbReference type="InterPro" id="IPR004864">
    <property type="entry name" value="LEA_2"/>
</dbReference>
<feature type="domain" description="Late embryogenesis abundant protein LEA-2 subgroup" evidence="7">
    <location>
        <begin position="131"/>
        <end position="220"/>
    </location>
</feature>
<keyword evidence="9" id="KW-1185">Reference proteome</keyword>
<proteinExistence type="predicted"/>
<evidence type="ECO:0000256" key="6">
    <source>
        <dbReference type="SAM" id="Phobius"/>
    </source>
</evidence>
<dbReference type="GO" id="GO:0098542">
    <property type="term" value="P:defense response to other organism"/>
    <property type="evidence" value="ECO:0007669"/>
    <property type="project" value="InterPro"/>
</dbReference>
<evidence type="ECO:0000256" key="1">
    <source>
        <dbReference type="ARBA" id="ARBA00004167"/>
    </source>
</evidence>
<gene>
    <name evidence="8" type="ORF">HUJ06_030395</name>
</gene>
<dbReference type="GO" id="GO:0016020">
    <property type="term" value="C:membrane"/>
    <property type="evidence" value="ECO:0007669"/>
    <property type="project" value="UniProtKB-SubCell"/>
</dbReference>
<dbReference type="Pfam" id="PF03168">
    <property type="entry name" value="LEA_2"/>
    <property type="match status" value="1"/>
</dbReference>
<dbReference type="AlphaFoldDB" id="A0A822Y933"/>
<evidence type="ECO:0000256" key="4">
    <source>
        <dbReference type="ARBA" id="ARBA00023136"/>
    </source>
</evidence>
<name>A0A822Y933_NELNU</name>
<accession>A0A822Y933</accession>
<dbReference type="PANTHER" id="PTHR31234:SF55">
    <property type="entry name" value="LATE EMBRYOGENESIS ABUNDANT (LEA) HYDROXYPROLINE-RICH GLYCOPROTEIN FAMILY"/>
    <property type="match status" value="1"/>
</dbReference>
<feature type="transmembrane region" description="Helical" evidence="6">
    <location>
        <begin position="77"/>
        <end position="99"/>
    </location>
</feature>
<dbReference type="PANTHER" id="PTHR31234">
    <property type="entry name" value="LATE EMBRYOGENESIS ABUNDANT (LEA) HYDROXYPROLINE-RICH GLYCOPROTEIN FAMILY"/>
    <property type="match status" value="1"/>
</dbReference>